<evidence type="ECO:0000256" key="1">
    <source>
        <dbReference type="ARBA" id="ARBA00010075"/>
    </source>
</evidence>
<reference evidence="6 7" key="1">
    <citation type="submission" date="2011-09" db="EMBL/GenBank/DDBJ databases">
        <title>The draft genome of Fischerella sp. JSC-11.</title>
        <authorList>
            <consortium name="US DOE Joint Genome Institute (JGI-PGF)"/>
            <person name="Lucas S."/>
            <person name="Han J."/>
            <person name="Lapidus A."/>
            <person name="Cheng J.-F."/>
            <person name="Goodwin L."/>
            <person name="Pitluck S."/>
            <person name="Peters L."/>
            <person name="Land M.L."/>
            <person name="Hauser L."/>
            <person name="Sarkisova S."/>
            <person name="Bryant D.A."/>
            <person name="Brown I."/>
            <person name="Woyke T.J."/>
        </authorList>
    </citation>
    <scope>NUCLEOTIDE SEQUENCE [LARGE SCALE GENOMIC DNA]</scope>
    <source>
        <strain evidence="6 7">JSC-11</strain>
    </source>
</reference>
<dbReference type="GO" id="GO:0003677">
    <property type="term" value="F:DNA binding"/>
    <property type="evidence" value="ECO:0007669"/>
    <property type="project" value="UniProtKB-KW"/>
</dbReference>
<comment type="caution">
    <text evidence="6">The sequence shown here is derived from an EMBL/GenBank/DDBJ whole genome shotgun (WGS) entry which is preliminary data.</text>
</comment>
<dbReference type="InterPro" id="IPR002559">
    <property type="entry name" value="Transposase_11"/>
</dbReference>
<dbReference type="PANTHER" id="PTHR33258">
    <property type="entry name" value="TRANSPOSASE INSL FOR INSERTION SEQUENCE ELEMENT IS186A-RELATED"/>
    <property type="match status" value="1"/>
</dbReference>
<sequence length="354" mass="40899">MVFLGKGLQYISLIVIINSFPTIVKDILKSLPKNDYPLLNSRLFFECWLSYALDNSLTSMRDLFKRLNNTGFDVDISTFSKASSHDAHKPCQEIYQKLNAQLQKKSHKKLHDKYAICPIDSTMVTLTSKLLWVLGHHQVKLFSSFNLSTGSPEDNFINFGHDHDYNFGSKMMFGLATNAIGVMDRGFAALKFIQELSQENKYFVLRIKNNWKLEFSDSTGLIKVGTSDDAQAYRVISFCDLDTKTEFRLVTNLPTDGDAAVTDDQIRDIYRLRWGVELLWKFLKMHLKLDKLITKNVNGITIQIYISLIAYLILQLVSIPQQWGHTLLYKFRYLQSCMCQKISYVHWLEEIILC</sequence>
<keyword evidence="4" id="KW-0233">DNA recombination</keyword>
<dbReference type="AlphaFoldDB" id="G6FYP1"/>
<evidence type="ECO:0000256" key="2">
    <source>
        <dbReference type="ARBA" id="ARBA00022578"/>
    </source>
</evidence>
<name>G6FYP1_9CYAN</name>
<evidence type="ECO:0000256" key="3">
    <source>
        <dbReference type="ARBA" id="ARBA00023125"/>
    </source>
</evidence>
<keyword evidence="3" id="KW-0238">DNA-binding</keyword>
<dbReference type="EMBL" id="AGIZ01000014">
    <property type="protein sequence ID" value="EHC09353.1"/>
    <property type="molecule type" value="Genomic_DNA"/>
</dbReference>
<evidence type="ECO:0000313" key="6">
    <source>
        <dbReference type="EMBL" id="EHC09353.1"/>
    </source>
</evidence>
<dbReference type="InterPro" id="IPR012337">
    <property type="entry name" value="RNaseH-like_sf"/>
</dbReference>
<dbReference type="SUPFAM" id="SSF53098">
    <property type="entry name" value="Ribonuclease H-like"/>
    <property type="match status" value="1"/>
</dbReference>
<dbReference type="InterPro" id="IPR047952">
    <property type="entry name" value="Transpos_IS4"/>
</dbReference>
<dbReference type="GO" id="GO:0004803">
    <property type="term" value="F:transposase activity"/>
    <property type="evidence" value="ECO:0007669"/>
    <property type="project" value="InterPro"/>
</dbReference>
<dbReference type="Proteomes" id="UP000004344">
    <property type="component" value="Unassembled WGS sequence"/>
</dbReference>
<accession>G6FYP1</accession>
<evidence type="ECO:0000256" key="4">
    <source>
        <dbReference type="ARBA" id="ARBA00023172"/>
    </source>
</evidence>
<keyword evidence="7" id="KW-1185">Reference proteome</keyword>
<protein>
    <submittedName>
        <fullName evidence="6">Transposase IS4 family protein</fullName>
    </submittedName>
</protein>
<proteinExistence type="inferred from homology"/>
<comment type="similarity">
    <text evidence="1">Belongs to the transposase 11 family.</text>
</comment>
<organism evidence="6 7">
    <name type="scientific">Fischerella thermalis JSC-11</name>
    <dbReference type="NCBI Taxonomy" id="741277"/>
    <lineage>
        <taxon>Bacteria</taxon>
        <taxon>Bacillati</taxon>
        <taxon>Cyanobacteriota</taxon>
        <taxon>Cyanophyceae</taxon>
        <taxon>Nostocales</taxon>
        <taxon>Hapalosiphonaceae</taxon>
        <taxon>Fischerella</taxon>
    </lineage>
</organism>
<gene>
    <name evidence="6" type="ORF">FJSC11DRAFT_3990</name>
</gene>
<dbReference type="PANTHER" id="PTHR33258:SF1">
    <property type="entry name" value="TRANSPOSASE INSL FOR INSERTION SEQUENCE ELEMENT IS186A-RELATED"/>
    <property type="match status" value="1"/>
</dbReference>
<dbReference type="GO" id="GO:0006313">
    <property type="term" value="P:DNA transposition"/>
    <property type="evidence" value="ECO:0007669"/>
    <property type="project" value="InterPro"/>
</dbReference>
<evidence type="ECO:0000313" key="7">
    <source>
        <dbReference type="Proteomes" id="UP000004344"/>
    </source>
</evidence>
<evidence type="ECO:0000259" key="5">
    <source>
        <dbReference type="Pfam" id="PF01609"/>
    </source>
</evidence>
<dbReference type="PATRIC" id="fig|741277.3.peg.3470"/>
<feature type="domain" description="Transposase IS4-like" evidence="5">
    <location>
        <begin position="116"/>
        <end position="313"/>
    </location>
</feature>
<dbReference type="Pfam" id="PF01609">
    <property type="entry name" value="DDE_Tnp_1"/>
    <property type="match status" value="1"/>
</dbReference>
<keyword evidence="2" id="KW-0815">Transposition</keyword>
<dbReference type="NCBIfam" id="NF033592">
    <property type="entry name" value="transpos_IS4_1"/>
    <property type="match status" value="1"/>
</dbReference>